<comment type="caution">
    <text evidence="5">The sequence shown here is derived from an EMBL/GenBank/DDBJ whole genome shotgun (WGS) entry which is preliminary data.</text>
</comment>
<feature type="domain" description="Bacterial bifunctional deaminase-reductase C-terminal" evidence="4">
    <location>
        <begin position="4"/>
        <end position="211"/>
    </location>
</feature>
<dbReference type="Proteomes" id="UP000321617">
    <property type="component" value="Unassembled WGS sequence"/>
</dbReference>
<dbReference type="EMBL" id="VLLL01000005">
    <property type="protein sequence ID" value="TWJ14731.1"/>
    <property type="molecule type" value="Genomic_DNA"/>
</dbReference>
<dbReference type="PANTHER" id="PTHR38011:SF7">
    <property type="entry name" value="2,5-DIAMINO-6-RIBOSYLAMINO-4(3H)-PYRIMIDINONE 5'-PHOSPHATE REDUCTASE"/>
    <property type="match status" value="1"/>
</dbReference>
<dbReference type="Pfam" id="PF01872">
    <property type="entry name" value="RibD_C"/>
    <property type="match status" value="1"/>
</dbReference>
<keyword evidence="3" id="KW-0560">Oxidoreductase</keyword>
<dbReference type="GO" id="GO:0008703">
    <property type="term" value="F:5-amino-6-(5-phosphoribosylamino)uracil reductase activity"/>
    <property type="evidence" value="ECO:0007669"/>
    <property type="project" value="InterPro"/>
</dbReference>
<accession>A0A562VA65</accession>
<keyword evidence="2" id="KW-0521">NADP</keyword>
<dbReference type="PANTHER" id="PTHR38011">
    <property type="entry name" value="DIHYDROFOLATE REDUCTASE FAMILY PROTEIN (AFU_ORTHOLOGUE AFUA_8G06820)"/>
    <property type="match status" value="1"/>
</dbReference>
<dbReference type="SUPFAM" id="SSF53597">
    <property type="entry name" value="Dihydrofolate reductase-like"/>
    <property type="match status" value="1"/>
</dbReference>
<evidence type="ECO:0000256" key="1">
    <source>
        <dbReference type="ARBA" id="ARBA00005104"/>
    </source>
</evidence>
<dbReference type="OrthoDB" id="9800865at2"/>
<dbReference type="InterPro" id="IPR024072">
    <property type="entry name" value="DHFR-like_dom_sf"/>
</dbReference>
<evidence type="ECO:0000259" key="4">
    <source>
        <dbReference type="Pfam" id="PF01872"/>
    </source>
</evidence>
<dbReference type="InterPro" id="IPR050765">
    <property type="entry name" value="Riboflavin_Biosynth_HTPR"/>
</dbReference>
<keyword evidence="6" id="KW-1185">Reference proteome</keyword>
<dbReference type="RefSeq" id="WP_147132261.1">
    <property type="nucleotide sequence ID" value="NZ_BAABIJ010000001.1"/>
</dbReference>
<proteinExistence type="predicted"/>
<evidence type="ECO:0000313" key="5">
    <source>
        <dbReference type="EMBL" id="TWJ14731.1"/>
    </source>
</evidence>
<gene>
    <name evidence="5" type="ORF">LX16_0420</name>
</gene>
<dbReference type="Gene3D" id="3.40.430.10">
    <property type="entry name" value="Dihydrofolate Reductase, subunit A"/>
    <property type="match status" value="1"/>
</dbReference>
<evidence type="ECO:0000256" key="3">
    <source>
        <dbReference type="ARBA" id="ARBA00023002"/>
    </source>
</evidence>
<organism evidence="5 6">
    <name type="scientific">Stackebrandtia albiflava</name>
    <dbReference type="NCBI Taxonomy" id="406432"/>
    <lineage>
        <taxon>Bacteria</taxon>
        <taxon>Bacillati</taxon>
        <taxon>Actinomycetota</taxon>
        <taxon>Actinomycetes</taxon>
        <taxon>Glycomycetales</taxon>
        <taxon>Glycomycetaceae</taxon>
        <taxon>Stackebrandtia</taxon>
    </lineage>
</organism>
<dbReference type="GO" id="GO:0009231">
    <property type="term" value="P:riboflavin biosynthetic process"/>
    <property type="evidence" value="ECO:0007669"/>
    <property type="project" value="InterPro"/>
</dbReference>
<comment type="pathway">
    <text evidence="1">Cofactor biosynthesis; riboflavin biosynthesis.</text>
</comment>
<name>A0A562VA65_9ACTN</name>
<dbReference type="InterPro" id="IPR002734">
    <property type="entry name" value="RibDG_C"/>
</dbReference>
<evidence type="ECO:0000256" key="2">
    <source>
        <dbReference type="ARBA" id="ARBA00022857"/>
    </source>
</evidence>
<protein>
    <submittedName>
        <fullName evidence="5">5-amino-6-(5-phosphoribosylamino)uracil reductase</fullName>
    </submittedName>
</protein>
<dbReference type="AlphaFoldDB" id="A0A562VA65"/>
<reference evidence="5 6" key="1">
    <citation type="journal article" date="2013" name="Stand. Genomic Sci.">
        <title>Genomic Encyclopedia of Type Strains, Phase I: The one thousand microbial genomes (KMG-I) project.</title>
        <authorList>
            <person name="Kyrpides N.C."/>
            <person name="Woyke T."/>
            <person name="Eisen J.A."/>
            <person name="Garrity G."/>
            <person name="Lilburn T.G."/>
            <person name="Beck B.J."/>
            <person name="Whitman W.B."/>
            <person name="Hugenholtz P."/>
            <person name="Klenk H.P."/>
        </authorList>
    </citation>
    <scope>NUCLEOTIDE SEQUENCE [LARGE SCALE GENOMIC DNA]</scope>
    <source>
        <strain evidence="5 6">DSM 45044</strain>
    </source>
</reference>
<sequence>MNRPYVLLSAATSLDGCLDDTTDRRLLLSNPADFAEVDAERARADAVLVGAGTVRADDPRLLVRSAEARARRLAEGRAESPLKVTVSRRGDLDPDAAFFTAGDVGKLVYVTDPEAAVSARVAEAATVVRATGWPGVLSDLAARGVARLMVEGGASVHRQLLAAGLVDELRLSVAPFLIGDPEAPRFPGTGDFPYGPDSPLRLVECRALGDMVSLRYIVNRTALSG</sequence>
<evidence type="ECO:0000313" key="6">
    <source>
        <dbReference type="Proteomes" id="UP000321617"/>
    </source>
</evidence>